<proteinExistence type="predicted"/>
<dbReference type="Gene3D" id="3.40.720.10">
    <property type="entry name" value="Alkaline Phosphatase, subunit A"/>
    <property type="match status" value="1"/>
</dbReference>
<dbReference type="Pfam" id="PF08665">
    <property type="entry name" value="PglZ"/>
    <property type="match status" value="1"/>
</dbReference>
<dbReference type="EMBL" id="FOIF01000006">
    <property type="protein sequence ID" value="SES75705.1"/>
    <property type="molecule type" value="Genomic_DNA"/>
</dbReference>
<sequence length="481" mass="56352">MIEKRIIELFSIEYEKRLLIFDINGFSVIYDYIKLLISRKFQVIIYEDIEAFRLKYEQEIKNSNDKYAVIVHSDIYVPYDIRKQFFEVEISLKSIFPKLHEDTVRRYIKDIDLISFAYGELYSFCDTKEKTEKFIIDKVFSRENIESYCVLLIKKLLPSNDKYVINANEWIEIARKKAQIDYYASKGNITIDTRFVDEKFKNFIFNGYQKLAGEISKDVPAILTKIIDIIANGKTALIIIDGMSLFDFEVISRYWEGIDYDFYCTYAVIPTTTAISRQSLLTGKYPRELKNPFSLSQEEKEFLEAIKKKGYTKKQILYFKGYNPPISYLTKFLVIIINDVDDLVHAQKQGRVGMYNDLSLWAKSGKLQKLIKELYEQGFNIYITSDHGNTCCVGVGDIRNVGVEVETKSKRMLVLKDFAEYKDFFTDKVIKYPGYYLDKDYQYFVCESDYSFDNKDKETMTHGGISIDEVIVPFIKVKAVI</sequence>
<dbReference type="RefSeq" id="WP_091349071.1">
    <property type="nucleotide sequence ID" value="NZ_FOIF01000006.1"/>
</dbReference>
<keyword evidence="2" id="KW-1185">Reference proteome</keyword>
<dbReference type="SUPFAM" id="SSF53649">
    <property type="entry name" value="Alkaline phosphatase-like"/>
    <property type="match status" value="1"/>
</dbReference>
<dbReference type="OrthoDB" id="9769734at2"/>
<accession>A0A1H9Z2M0</accession>
<organism evidence="1 2">
    <name type="scientific">Anaerobranca gottschalkii DSM 13577</name>
    <dbReference type="NCBI Taxonomy" id="1120990"/>
    <lineage>
        <taxon>Bacteria</taxon>
        <taxon>Bacillati</taxon>
        <taxon>Bacillota</taxon>
        <taxon>Clostridia</taxon>
        <taxon>Eubacteriales</taxon>
        <taxon>Proteinivoracaceae</taxon>
        <taxon>Anaerobranca</taxon>
    </lineage>
</organism>
<dbReference type="STRING" id="1120990.SAMN03080614_100629"/>
<protein>
    <submittedName>
        <fullName evidence="1">PglZ domain-containing protein</fullName>
    </submittedName>
</protein>
<name>A0A1H9Z2M0_9FIRM</name>
<dbReference type="AlphaFoldDB" id="A0A1H9Z2M0"/>
<dbReference type="Proteomes" id="UP000243819">
    <property type="component" value="Unassembled WGS sequence"/>
</dbReference>
<evidence type="ECO:0000313" key="1">
    <source>
        <dbReference type="EMBL" id="SES75705.1"/>
    </source>
</evidence>
<gene>
    <name evidence="1" type="ORF">SAMN03080614_100629</name>
</gene>
<reference evidence="2" key="1">
    <citation type="submission" date="2016-10" db="EMBL/GenBank/DDBJ databases">
        <authorList>
            <person name="Varghese N."/>
            <person name="Submissions S."/>
        </authorList>
    </citation>
    <scope>NUCLEOTIDE SEQUENCE [LARGE SCALE GENOMIC DNA]</scope>
    <source>
        <strain evidence="2">DSM 13577</strain>
    </source>
</reference>
<dbReference type="InterPro" id="IPR017850">
    <property type="entry name" value="Alkaline_phosphatase_core_sf"/>
</dbReference>
<evidence type="ECO:0000313" key="2">
    <source>
        <dbReference type="Proteomes" id="UP000243819"/>
    </source>
</evidence>